<dbReference type="PROSITE" id="PS50801">
    <property type="entry name" value="STAS"/>
    <property type="match status" value="1"/>
</dbReference>
<evidence type="ECO:0000313" key="8">
    <source>
        <dbReference type="Proteomes" id="UP000625711"/>
    </source>
</evidence>
<proteinExistence type="predicted"/>
<keyword evidence="2 5" id="KW-0812">Transmembrane</keyword>
<dbReference type="Proteomes" id="UP000625711">
    <property type="component" value="Unassembled WGS sequence"/>
</dbReference>
<feature type="transmembrane region" description="Helical" evidence="5">
    <location>
        <begin position="106"/>
        <end position="129"/>
    </location>
</feature>
<feature type="domain" description="STAS" evidence="6">
    <location>
        <begin position="473"/>
        <end position="551"/>
    </location>
</feature>
<evidence type="ECO:0000313" key="7">
    <source>
        <dbReference type="EMBL" id="KAF7278204.1"/>
    </source>
</evidence>
<sequence length="593" mass="64730">MMFNNWRFLEKFVPIWQFVRHYDLNAVICDLVAGITVGLTLIPQVIAYASLAGLEPQYGLYSSLCGGFIYAIFGTIPELNIAPTALLSLLTYQYTHEASFGNVQAALLLTFFAGIVELFCGVLHLGFLVEFVSTPVVSAFTSAGAITIASSQVKNLFGLKFKAENFVEVWRKFFAHITEVKLYDTILGFGCIAVLLLLRKLKDYGEPPVTPSGSEKTASVGKKLVWFASVGRNAMVVISCAVLAFVFKHYDEKPFALTSKVSAGFPNVSIPFSPVVVGNQTNTTTLTSMISEVGYGIVVVSFVAILANIGIAKAFARGKVLDASQEMIAVGLCNIFGSFFGSYPVNASFSRAAVSSASGVKTPLSGVYTGIMVMLAFTFLTPYFSYIPKATLAAVIICAVIFMVEINIAKSMWRINKLDLIPFSVTFISCLLLGIELGILIGILVELGKLLYFSARPKIIIKKVVGNKIYLKLLLTSSVLFSSAEYIREKIVEYSNDVKQDISIILIDCSNVSTLDYTAGKCFSLIVKELQANGKIVSFLVPKNSITKALESCDSKRLAIYQNEFDFEQSLTDKCSKNEVRNNGDMEAVTTQL</sequence>
<dbReference type="OrthoDB" id="288203at2759"/>
<feature type="transmembrane region" description="Helical" evidence="5">
    <location>
        <begin position="224"/>
        <end position="247"/>
    </location>
</feature>
<feature type="transmembrane region" description="Helical" evidence="5">
    <location>
        <begin position="180"/>
        <end position="198"/>
    </location>
</feature>
<feature type="transmembrane region" description="Helical" evidence="5">
    <location>
        <begin position="365"/>
        <end position="384"/>
    </location>
</feature>
<reference evidence="7" key="1">
    <citation type="submission" date="2020-08" db="EMBL/GenBank/DDBJ databases">
        <title>Genome sequencing and assembly of the red palm weevil Rhynchophorus ferrugineus.</title>
        <authorList>
            <person name="Dias G.B."/>
            <person name="Bergman C.M."/>
            <person name="Manee M."/>
        </authorList>
    </citation>
    <scope>NUCLEOTIDE SEQUENCE</scope>
    <source>
        <strain evidence="7">AA-2017</strain>
        <tissue evidence="7">Whole larva</tissue>
    </source>
</reference>
<accession>A0A834MH58</accession>
<name>A0A834MH58_RHYFE</name>
<dbReference type="Gene3D" id="3.30.750.24">
    <property type="entry name" value="STAS domain"/>
    <property type="match status" value="1"/>
</dbReference>
<dbReference type="Pfam" id="PF01740">
    <property type="entry name" value="STAS"/>
    <property type="match status" value="1"/>
</dbReference>
<dbReference type="SUPFAM" id="SSF52091">
    <property type="entry name" value="SpoIIaa-like"/>
    <property type="match status" value="1"/>
</dbReference>
<comment type="caution">
    <text evidence="7">The sequence shown here is derived from an EMBL/GenBank/DDBJ whole genome shotgun (WGS) entry which is preliminary data.</text>
</comment>
<organism evidence="7 8">
    <name type="scientific">Rhynchophorus ferrugineus</name>
    <name type="common">Red palm weevil</name>
    <name type="synonym">Curculio ferrugineus</name>
    <dbReference type="NCBI Taxonomy" id="354439"/>
    <lineage>
        <taxon>Eukaryota</taxon>
        <taxon>Metazoa</taxon>
        <taxon>Ecdysozoa</taxon>
        <taxon>Arthropoda</taxon>
        <taxon>Hexapoda</taxon>
        <taxon>Insecta</taxon>
        <taxon>Pterygota</taxon>
        <taxon>Neoptera</taxon>
        <taxon>Endopterygota</taxon>
        <taxon>Coleoptera</taxon>
        <taxon>Polyphaga</taxon>
        <taxon>Cucujiformia</taxon>
        <taxon>Curculionidae</taxon>
        <taxon>Dryophthorinae</taxon>
        <taxon>Rhynchophorus</taxon>
    </lineage>
</organism>
<dbReference type="Pfam" id="PF00916">
    <property type="entry name" value="Sulfate_transp"/>
    <property type="match status" value="1"/>
</dbReference>
<feature type="transmembrane region" description="Helical" evidence="5">
    <location>
        <begin position="391"/>
        <end position="409"/>
    </location>
</feature>
<dbReference type="GO" id="GO:0055085">
    <property type="term" value="P:transmembrane transport"/>
    <property type="evidence" value="ECO:0007669"/>
    <property type="project" value="InterPro"/>
</dbReference>
<feature type="transmembrane region" description="Helical" evidence="5">
    <location>
        <begin position="21"/>
        <end position="48"/>
    </location>
</feature>
<feature type="transmembrane region" description="Helical" evidence="5">
    <location>
        <begin position="421"/>
        <end position="448"/>
    </location>
</feature>
<dbReference type="CDD" id="cd07042">
    <property type="entry name" value="STAS_SulP_like_sulfate_transporter"/>
    <property type="match status" value="1"/>
</dbReference>
<dbReference type="EMBL" id="JAACXV010000405">
    <property type="protein sequence ID" value="KAF7278204.1"/>
    <property type="molecule type" value="Genomic_DNA"/>
</dbReference>
<keyword evidence="3 5" id="KW-1133">Transmembrane helix</keyword>
<evidence type="ECO:0000256" key="5">
    <source>
        <dbReference type="SAM" id="Phobius"/>
    </source>
</evidence>
<dbReference type="InterPro" id="IPR036513">
    <property type="entry name" value="STAS_dom_sf"/>
</dbReference>
<feature type="transmembrane region" description="Helical" evidence="5">
    <location>
        <begin position="68"/>
        <end position="94"/>
    </location>
</feature>
<dbReference type="GO" id="GO:0016020">
    <property type="term" value="C:membrane"/>
    <property type="evidence" value="ECO:0007669"/>
    <property type="project" value="UniProtKB-SubCell"/>
</dbReference>
<keyword evidence="8" id="KW-1185">Reference proteome</keyword>
<dbReference type="PANTHER" id="PTHR11814">
    <property type="entry name" value="SULFATE TRANSPORTER"/>
    <property type="match status" value="1"/>
</dbReference>
<evidence type="ECO:0000256" key="2">
    <source>
        <dbReference type="ARBA" id="ARBA00022692"/>
    </source>
</evidence>
<dbReference type="InterPro" id="IPR001902">
    <property type="entry name" value="SLC26A/SulP_fam"/>
</dbReference>
<evidence type="ECO:0000256" key="1">
    <source>
        <dbReference type="ARBA" id="ARBA00004141"/>
    </source>
</evidence>
<dbReference type="AlphaFoldDB" id="A0A834MH58"/>
<evidence type="ECO:0000256" key="4">
    <source>
        <dbReference type="ARBA" id="ARBA00023136"/>
    </source>
</evidence>
<gene>
    <name evidence="7" type="ORF">GWI33_008698</name>
</gene>
<keyword evidence="4 5" id="KW-0472">Membrane</keyword>
<feature type="transmembrane region" description="Helical" evidence="5">
    <location>
        <begin position="293"/>
        <end position="315"/>
    </location>
</feature>
<dbReference type="InterPro" id="IPR011547">
    <property type="entry name" value="SLC26A/SulP_dom"/>
</dbReference>
<evidence type="ECO:0000256" key="3">
    <source>
        <dbReference type="ARBA" id="ARBA00022989"/>
    </source>
</evidence>
<evidence type="ECO:0000259" key="6">
    <source>
        <dbReference type="PROSITE" id="PS50801"/>
    </source>
</evidence>
<dbReference type="InterPro" id="IPR002645">
    <property type="entry name" value="STAS_dom"/>
</dbReference>
<comment type="subcellular location">
    <subcellularLocation>
        <location evidence="1">Membrane</location>
        <topology evidence="1">Multi-pass membrane protein</topology>
    </subcellularLocation>
</comment>
<protein>
    <recommendedName>
        <fullName evidence="6">STAS domain-containing protein</fullName>
    </recommendedName>
</protein>
<feature type="transmembrane region" description="Helical" evidence="5">
    <location>
        <begin position="327"/>
        <end position="345"/>
    </location>
</feature>